<dbReference type="PANTHER" id="PTHR33048">
    <property type="entry name" value="PTH11-LIKE INTEGRAL MEMBRANE PROTEIN (AFU_ORTHOLOGUE AFUA_5G11245)"/>
    <property type="match status" value="1"/>
</dbReference>
<keyword evidence="9" id="KW-1185">Reference proteome</keyword>
<evidence type="ECO:0000256" key="6">
    <source>
        <dbReference type="SAM" id="Phobius"/>
    </source>
</evidence>
<keyword evidence="3 6" id="KW-1133">Transmembrane helix</keyword>
<proteinExistence type="inferred from homology"/>
<evidence type="ECO:0000256" key="5">
    <source>
        <dbReference type="ARBA" id="ARBA00038359"/>
    </source>
</evidence>
<evidence type="ECO:0000313" key="8">
    <source>
        <dbReference type="EMBL" id="KAH7060379.1"/>
    </source>
</evidence>
<protein>
    <recommendedName>
        <fullName evidence="7">Rhodopsin domain-containing protein</fullName>
    </recommendedName>
</protein>
<comment type="subcellular location">
    <subcellularLocation>
        <location evidence="1">Membrane</location>
        <topology evidence="1">Multi-pass membrane protein</topology>
    </subcellularLocation>
</comment>
<evidence type="ECO:0000256" key="2">
    <source>
        <dbReference type="ARBA" id="ARBA00022692"/>
    </source>
</evidence>
<dbReference type="InterPro" id="IPR049326">
    <property type="entry name" value="Rhodopsin_dom_fungi"/>
</dbReference>
<reference evidence="8 9" key="1">
    <citation type="journal article" date="2021" name="Nat. Commun.">
        <title>Genetic determinants of endophytism in the Arabidopsis root mycobiome.</title>
        <authorList>
            <person name="Mesny F."/>
            <person name="Miyauchi S."/>
            <person name="Thiergart T."/>
            <person name="Pickel B."/>
            <person name="Atanasova L."/>
            <person name="Karlsson M."/>
            <person name="Huettel B."/>
            <person name="Barry K.W."/>
            <person name="Haridas S."/>
            <person name="Chen C."/>
            <person name="Bauer D."/>
            <person name="Andreopoulos W."/>
            <person name="Pangilinan J."/>
            <person name="LaButti K."/>
            <person name="Riley R."/>
            <person name="Lipzen A."/>
            <person name="Clum A."/>
            <person name="Drula E."/>
            <person name="Henrissat B."/>
            <person name="Kohler A."/>
            <person name="Grigoriev I.V."/>
            <person name="Martin F.M."/>
            <person name="Hacquard S."/>
        </authorList>
    </citation>
    <scope>NUCLEOTIDE SEQUENCE [LARGE SCALE GENOMIC DNA]</scope>
    <source>
        <strain evidence="8 9">MPI-SDFR-AT-0080</strain>
    </source>
</reference>
<evidence type="ECO:0000259" key="7">
    <source>
        <dbReference type="Pfam" id="PF20684"/>
    </source>
</evidence>
<evidence type="ECO:0000313" key="9">
    <source>
        <dbReference type="Proteomes" id="UP000774617"/>
    </source>
</evidence>
<organism evidence="8 9">
    <name type="scientific">Macrophomina phaseolina</name>
    <dbReference type="NCBI Taxonomy" id="35725"/>
    <lineage>
        <taxon>Eukaryota</taxon>
        <taxon>Fungi</taxon>
        <taxon>Dikarya</taxon>
        <taxon>Ascomycota</taxon>
        <taxon>Pezizomycotina</taxon>
        <taxon>Dothideomycetes</taxon>
        <taxon>Dothideomycetes incertae sedis</taxon>
        <taxon>Botryosphaeriales</taxon>
        <taxon>Botryosphaeriaceae</taxon>
        <taxon>Macrophomina</taxon>
    </lineage>
</organism>
<dbReference type="EMBL" id="JAGTJR010000005">
    <property type="protein sequence ID" value="KAH7060379.1"/>
    <property type="molecule type" value="Genomic_DNA"/>
</dbReference>
<sequence>MWLAIMCAKVSILVFYIRLSSHKYFRIITYGTMAIIIIYGVIGSLQFLFACRPIAKFWDPTITYGSCSDNNKFWISNAAVNSITDIIMRLYS</sequence>
<keyword evidence="2 6" id="KW-0812">Transmembrane</keyword>
<evidence type="ECO:0000256" key="1">
    <source>
        <dbReference type="ARBA" id="ARBA00004141"/>
    </source>
</evidence>
<feature type="domain" description="Rhodopsin" evidence="7">
    <location>
        <begin position="3"/>
        <end position="88"/>
    </location>
</feature>
<evidence type="ECO:0000256" key="3">
    <source>
        <dbReference type="ARBA" id="ARBA00022989"/>
    </source>
</evidence>
<gene>
    <name evidence="8" type="ORF">B0J12DRAFT_648626</name>
</gene>
<accession>A0ABQ8GP21</accession>
<feature type="transmembrane region" description="Helical" evidence="6">
    <location>
        <begin position="27"/>
        <end position="49"/>
    </location>
</feature>
<comment type="similarity">
    <text evidence="5">Belongs to the SAT4 family.</text>
</comment>
<keyword evidence="4 6" id="KW-0472">Membrane</keyword>
<name>A0ABQ8GP21_9PEZI</name>
<dbReference type="Pfam" id="PF20684">
    <property type="entry name" value="Fung_rhodopsin"/>
    <property type="match status" value="1"/>
</dbReference>
<dbReference type="InterPro" id="IPR052337">
    <property type="entry name" value="SAT4-like"/>
</dbReference>
<comment type="caution">
    <text evidence="8">The sequence shown here is derived from an EMBL/GenBank/DDBJ whole genome shotgun (WGS) entry which is preliminary data.</text>
</comment>
<dbReference type="Proteomes" id="UP000774617">
    <property type="component" value="Unassembled WGS sequence"/>
</dbReference>
<dbReference type="PANTHER" id="PTHR33048:SF47">
    <property type="entry name" value="INTEGRAL MEMBRANE PROTEIN-RELATED"/>
    <property type="match status" value="1"/>
</dbReference>
<evidence type="ECO:0000256" key="4">
    <source>
        <dbReference type="ARBA" id="ARBA00023136"/>
    </source>
</evidence>